<sequence>MQLYCDLVPIPMYTLEHHLYYKQVCEWYLDMETNKQHLWAFHFDRTNHFDRWVKEREHPFPETAHEQEDKSRPLVVVA</sequence>
<dbReference type="RefSeq" id="WP_041067370.1">
    <property type="nucleotide sequence ID" value="NZ_JXAL01000033.1"/>
</dbReference>
<proteinExistence type="predicted"/>
<dbReference type="Proteomes" id="UP000054526">
    <property type="component" value="Unassembled WGS sequence"/>
</dbReference>
<protein>
    <submittedName>
        <fullName evidence="1">Uncharacterized protein</fullName>
    </submittedName>
</protein>
<reference evidence="1 2" key="1">
    <citation type="submission" date="2014-12" db="EMBL/GenBank/DDBJ databases">
        <title>Draft genome sequence of Cohnella kolymensis strain B-2846.</title>
        <authorList>
            <person name="Karlyshev A.V."/>
            <person name="Kudryashova E.B."/>
        </authorList>
    </citation>
    <scope>NUCLEOTIDE SEQUENCE [LARGE SCALE GENOMIC DNA]</scope>
    <source>
        <strain evidence="1 2">VKM B-2846</strain>
    </source>
</reference>
<organism evidence="1 2">
    <name type="scientific">Cohnella kolymensis</name>
    <dbReference type="NCBI Taxonomy" id="1590652"/>
    <lineage>
        <taxon>Bacteria</taxon>
        <taxon>Bacillati</taxon>
        <taxon>Bacillota</taxon>
        <taxon>Bacilli</taxon>
        <taxon>Bacillales</taxon>
        <taxon>Paenibacillaceae</taxon>
        <taxon>Cohnella</taxon>
    </lineage>
</organism>
<keyword evidence="2" id="KW-1185">Reference proteome</keyword>
<comment type="caution">
    <text evidence="1">The sequence shown here is derived from an EMBL/GenBank/DDBJ whole genome shotgun (WGS) entry which is preliminary data.</text>
</comment>
<name>A0ABR4ZZX2_9BACL</name>
<gene>
    <name evidence="1" type="ORF">SD71_20265</name>
</gene>
<dbReference type="EMBL" id="JXAL01000033">
    <property type="protein sequence ID" value="KIL34367.1"/>
    <property type="molecule type" value="Genomic_DNA"/>
</dbReference>
<evidence type="ECO:0000313" key="1">
    <source>
        <dbReference type="EMBL" id="KIL34367.1"/>
    </source>
</evidence>
<accession>A0ABR4ZZX2</accession>
<evidence type="ECO:0000313" key="2">
    <source>
        <dbReference type="Proteomes" id="UP000054526"/>
    </source>
</evidence>